<evidence type="ECO:0000259" key="3">
    <source>
        <dbReference type="Pfam" id="PF00534"/>
    </source>
</evidence>
<proteinExistence type="predicted"/>
<dbReference type="CDD" id="cd03794">
    <property type="entry name" value="GT4_WbuB-like"/>
    <property type="match status" value="2"/>
</dbReference>
<dbReference type="Pfam" id="PF13579">
    <property type="entry name" value="Glyco_trans_4_4"/>
    <property type="match status" value="2"/>
</dbReference>
<reference evidence="5 6" key="1">
    <citation type="submission" date="2023-04" db="EMBL/GenBank/DDBJ databases">
        <title>Funneling lignin-derived compounds into biodiesel using alkali-halophilic Citricoccus sp. P2.</title>
        <authorList>
            <person name="Luo C.-B."/>
        </authorList>
    </citation>
    <scope>NUCLEOTIDE SEQUENCE [LARGE SCALE GENOMIC DNA]</scope>
    <source>
        <strain evidence="5 6">P2</strain>
    </source>
</reference>
<dbReference type="RefSeq" id="WP_278159473.1">
    <property type="nucleotide sequence ID" value="NZ_CP121252.1"/>
</dbReference>
<dbReference type="Pfam" id="PF13692">
    <property type="entry name" value="Glyco_trans_1_4"/>
    <property type="match status" value="1"/>
</dbReference>
<keyword evidence="6" id="KW-1185">Reference proteome</keyword>
<dbReference type="EMBL" id="CP121252">
    <property type="protein sequence ID" value="WFP17754.1"/>
    <property type="molecule type" value="Genomic_DNA"/>
</dbReference>
<sequence>MRVQLITHSYLPEYTPPRRRWEAFVSELRRAGIQVDVIAPVADPRWLSTPEDHQAARTRWGPSGERIVRVPGLAALTGSRDGRFYASVIQSLASIPTSWTIERPDVLVVTIPALPLVVPARVIAATQRVPLIVEMRDAWPDLAFDSGVKAGLLSKVLAWLVTDAQRSAAAVVTVTRGFGERLIERGIERVVHIGNGVARVSRWDNLKSRDRRTGELNVLYLGNHGESQGLDTLIEAAALARQRNVGIKVHFVGDGTQVSYLRTVNHRFGNPVTMLGPVSPQAVAAHYSWADTCVVSLRSDWKSFDWTVPSKTYELISTGKHLTGIVTGEAAGILTDYGNSIVVADDPEEIAESWVQLAQDSTSTPMTDHGEDWLQRNAELSILGRRMVNLVQSVKERHDLAHHDQGNRMKSTSNRPSWIGQLRRNARLTSTTVADHLNDDPVLLALQISRRLPQRLRGPLSKVGTMVHGGGLDLVRGVSLGAAGRSVELKRMALDAVEKRSPDRHLVTWADLMINDGDVVTAKWILDRTRPGTRGRNEALARLEWHQGNMSAAIALLEGTRATKHRRRLSSELRSYQGAAPELKPVAGYLPNQDKVLHVLTNSLPHTGSGYAQRSHSILASLKDRGWNVSAVTRIGWPVQTGSLGASRVDVVDGITYRRLLPLQLATGFDSRLQQQAEMLLEVVLEERPSVLHTTTHWTNALVTQAVAVSVGIPWVYEVRGQLADTWASTRDAQALNSERYRLFVEREDVVSRAADAVVTLGDNMRARLMGVGVSATKIEVCPNAVGGVFIEPPLTKAEARQELGLDERLEYIGTVSSIVPYEGLDTVLRAAAQLAERRPNLRVLYVGDGTDLPRLRELAAELGISDRLLTPGRVDRTKTNLYHQALDVFVVPRRDTPVTRSVTPMKPVEASASSRPVLASNLPALEELVVDGETGMLVAPENPGEWAGAIEALLESPELAESLGSRGREWVLAERTWAANAEKYERIYKKLISENTR</sequence>
<name>A0ABY8H9C1_9MICC</name>
<dbReference type="SUPFAM" id="SSF53756">
    <property type="entry name" value="UDP-Glycosyltransferase/glycogen phosphorylase"/>
    <property type="match status" value="2"/>
</dbReference>
<dbReference type="Proteomes" id="UP001219037">
    <property type="component" value="Chromosome"/>
</dbReference>
<protein>
    <submittedName>
        <fullName evidence="5">Glycosyltransferase family 4 protein</fullName>
    </submittedName>
</protein>
<evidence type="ECO:0000313" key="5">
    <source>
        <dbReference type="EMBL" id="WFP17754.1"/>
    </source>
</evidence>
<dbReference type="InterPro" id="IPR001296">
    <property type="entry name" value="Glyco_trans_1"/>
</dbReference>
<evidence type="ECO:0000256" key="1">
    <source>
        <dbReference type="ARBA" id="ARBA00022676"/>
    </source>
</evidence>
<gene>
    <name evidence="5" type="ORF">P8192_06545</name>
</gene>
<keyword evidence="2" id="KW-0808">Transferase</keyword>
<dbReference type="InterPro" id="IPR028098">
    <property type="entry name" value="Glyco_trans_4-like_N"/>
</dbReference>
<keyword evidence="1" id="KW-0328">Glycosyltransferase</keyword>
<dbReference type="PANTHER" id="PTHR12526:SF629">
    <property type="entry name" value="TEICHURONIC ACID BIOSYNTHESIS GLYCOSYLTRANSFERASE TUAH-RELATED"/>
    <property type="match status" value="1"/>
</dbReference>
<organism evidence="5 6">
    <name type="scientific">Citricoccus muralis</name>
    <dbReference type="NCBI Taxonomy" id="169134"/>
    <lineage>
        <taxon>Bacteria</taxon>
        <taxon>Bacillati</taxon>
        <taxon>Actinomycetota</taxon>
        <taxon>Actinomycetes</taxon>
        <taxon>Micrococcales</taxon>
        <taxon>Micrococcaceae</taxon>
        <taxon>Citricoccus</taxon>
    </lineage>
</organism>
<evidence type="ECO:0000259" key="4">
    <source>
        <dbReference type="Pfam" id="PF13579"/>
    </source>
</evidence>
<evidence type="ECO:0000313" key="6">
    <source>
        <dbReference type="Proteomes" id="UP001219037"/>
    </source>
</evidence>
<accession>A0ABY8H9C1</accession>
<evidence type="ECO:0000256" key="2">
    <source>
        <dbReference type="ARBA" id="ARBA00022679"/>
    </source>
</evidence>
<feature type="domain" description="Glycosyltransferase subfamily 4-like N-terminal" evidence="4">
    <location>
        <begin position="610"/>
        <end position="784"/>
    </location>
</feature>
<feature type="domain" description="Glycosyl transferase family 1" evidence="3">
    <location>
        <begin position="797"/>
        <end position="971"/>
    </location>
</feature>
<dbReference type="PANTHER" id="PTHR12526">
    <property type="entry name" value="GLYCOSYLTRANSFERASE"/>
    <property type="match status" value="1"/>
</dbReference>
<feature type="domain" description="Glycosyltransferase subfamily 4-like N-terminal" evidence="4">
    <location>
        <begin position="18"/>
        <end position="196"/>
    </location>
</feature>
<dbReference type="Pfam" id="PF00534">
    <property type="entry name" value="Glycos_transf_1"/>
    <property type="match status" value="1"/>
</dbReference>
<dbReference type="Gene3D" id="3.40.50.2000">
    <property type="entry name" value="Glycogen Phosphorylase B"/>
    <property type="match status" value="4"/>
</dbReference>